<dbReference type="PANTHER" id="PTHR10938:SF0">
    <property type="entry name" value="TRANSLATION INITIATION FACTOR IF-3, MITOCHONDRIAL"/>
    <property type="match status" value="1"/>
</dbReference>
<feature type="compositionally biased region" description="Polar residues" evidence="4">
    <location>
        <begin position="45"/>
        <end position="57"/>
    </location>
</feature>
<dbReference type="GO" id="GO:0032790">
    <property type="term" value="P:ribosome disassembly"/>
    <property type="evidence" value="ECO:0007669"/>
    <property type="project" value="TreeGrafter"/>
</dbReference>
<dbReference type="GO" id="GO:0070124">
    <property type="term" value="P:mitochondrial translational initiation"/>
    <property type="evidence" value="ECO:0007669"/>
    <property type="project" value="TreeGrafter"/>
</dbReference>
<dbReference type="InterPro" id="IPR001288">
    <property type="entry name" value="Translation_initiation_fac_3"/>
</dbReference>
<dbReference type="GO" id="GO:0005739">
    <property type="term" value="C:mitochondrion"/>
    <property type="evidence" value="ECO:0007669"/>
    <property type="project" value="TreeGrafter"/>
</dbReference>
<evidence type="ECO:0000313" key="6">
    <source>
        <dbReference type="Proteomes" id="UP000009131"/>
    </source>
</evidence>
<protein>
    <recommendedName>
        <fullName evidence="7">Translation initiation factor 3 N-terminal domain-containing protein</fullName>
    </recommendedName>
</protein>
<evidence type="ECO:0000256" key="1">
    <source>
        <dbReference type="ARBA" id="ARBA00005439"/>
    </source>
</evidence>
<dbReference type="OrthoDB" id="2536720at2759"/>
<evidence type="ECO:0000313" key="5">
    <source>
        <dbReference type="EMBL" id="GAA93925.1"/>
    </source>
</evidence>
<dbReference type="PANTHER" id="PTHR10938">
    <property type="entry name" value="TRANSLATION INITIATION FACTOR IF-3"/>
    <property type="match status" value="1"/>
</dbReference>
<dbReference type="SUPFAM" id="SSF55200">
    <property type="entry name" value="Translation initiation factor IF3, C-terminal domain"/>
    <property type="match status" value="1"/>
</dbReference>
<feature type="region of interest" description="Disordered" evidence="4">
    <location>
        <begin position="44"/>
        <end position="64"/>
    </location>
</feature>
<accession>G7DT46</accession>
<reference evidence="5 6" key="1">
    <citation type="journal article" date="2011" name="J. Gen. Appl. Microbiol.">
        <title>Draft genome sequencing of the enigmatic basidiomycete Mixia osmundae.</title>
        <authorList>
            <person name="Nishida H."/>
            <person name="Nagatsuka Y."/>
            <person name="Sugiyama J."/>
        </authorList>
    </citation>
    <scope>NUCLEOTIDE SEQUENCE [LARGE SCALE GENOMIC DNA]</scope>
    <source>
        <strain evidence="6">CBS 9802 / IAM 14324 / JCM 22182 / KY 12970</strain>
    </source>
</reference>
<keyword evidence="2" id="KW-0396">Initiation factor</keyword>
<keyword evidence="3" id="KW-0648">Protein biosynthesis</keyword>
<dbReference type="EMBL" id="BABT02000025">
    <property type="protein sequence ID" value="GAA93925.1"/>
    <property type="molecule type" value="Genomic_DNA"/>
</dbReference>
<keyword evidence="6" id="KW-1185">Reference proteome</keyword>
<name>G7DT46_MIXOS</name>
<dbReference type="Gene3D" id="3.30.110.10">
    <property type="entry name" value="Translation initiation factor 3 (IF-3), C-terminal domain"/>
    <property type="match status" value="1"/>
</dbReference>
<comment type="caution">
    <text evidence="5">The sequence shown here is derived from an EMBL/GenBank/DDBJ whole genome shotgun (WGS) entry which is preliminary data.</text>
</comment>
<evidence type="ECO:0000256" key="2">
    <source>
        <dbReference type="ARBA" id="ARBA00022540"/>
    </source>
</evidence>
<proteinExistence type="inferred from homology"/>
<evidence type="ECO:0000256" key="3">
    <source>
        <dbReference type="ARBA" id="ARBA00022917"/>
    </source>
</evidence>
<dbReference type="GO" id="GO:0003743">
    <property type="term" value="F:translation initiation factor activity"/>
    <property type="evidence" value="ECO:0007669"/>
    <property type="project" value="UniProtKB-KW"/>
</dbReference>
<dbReference type="InParanoid" id="G7DT46"/>
<organism evidence="5 6">
    <name type="scientific">Mixia osmundae (strain CBS 9802 / IAM 14324 / JCM 22182 / KY 12970)</name>
    <dbReference type="NCBI Taxonomy" id="764103"/>
    <lineage>
        <taxon>Eukaryota</taxon>
        <taxon>Fungi</taxon>
        <taxon>Dikarya</taxon>
        <taxon>Basidiomycota</taxon>
        <taxon>Pucciniomycotina</taxon>
        <taxon>Mixiomycetes</taxon>
        <taxon>Mixiales</taxon>
        <taxon>Mixiaceae</taxon>
        <taxon>Mixia</taxon>
    </lineage>
</organism>
<gene>
    <name evidence="5" type="primary">Mo00571</name>
    <name evidence="5" type="ORF">E5Q_00571</name>
</gene>
<dbReference type="Proteomes" id="UP000009131">
    <property type="component" value="Unassembled WGS sequence"/>
</dbReference>
<sequence>MQMRRTTAMLRQCQLCLRLASTRQIAPSGVPVSRSAGRRGYAISSMITPGGPSSATRSNKREPAKDEAIRSRLVVLVDPVSGSLLPPARLDAVLASMNRNTHYIVDTQARSPGPASVSMPLPVRDQSAGYPIVRIRSKAEEVQKAREESEKRRARKKLGLSATGQLEEKEVQLSWHVTPHDLKHKLSVAARTLAKGGRTMVELQGTRAQPAPVDPQVRRRFVDAVQEQLITATTDELKATDRIALSKYKDDAVRGFRTTLYFQGPKPSK</sequence>
<evidence type="ECO:0000256" key="4">
    <source>
        <dbReference type="SAM" id="MobiDB-lite"/>
    </source>
</evidence>
<dbReference type="GO" id="GO:0043022">
    <property type="term" value="F:ribosome binding"/>
    <property type="evidence" value="ECO:0007669"/>
    <property type="project" value="TreeGrafter"/>
</dbReference>
<dbReference type="RefSeq" id="XP_014571323.1">
    <property type="nucleotide sequence ID" value="XM_014715837.1"/>
</dbReference>
<comment type="similarity">
    <text evidence="1">Belongs to the IF-3 family.</text>
</comment>
<evidence type="ECO:0008006" key="7">
    <source>
        <dbReference type="Google" id="ProtNLM"/>
    </source>
</evidence>
<reference evidence="5 6" key="2">
    <citation type="journal article" date="2012" name="Open Biol.">
        <title>Characteristics of nucleosomes and linker DNA regions on the genome of the basidiomycete Mixia osmundae revealed by mono- and dinucleosome mapping.</title>
        <authorList>
            <person name="Nishida H."/>
            <person name="Kondo S."/>
            <person name="Matsumoto T."/>
            <person name="Suzuki Y."/>
            <person name="Yoshikawa H."/>
            <person name="Taylor T.D."/>
            <person name="Sugiyama J."/>
        </authorList>
    </citation>
    <scope>NUCLEOTIDE SEQUENCE [LARGE SCALE GENOMIC DNA]</scope>
    <source>
        <strain evidence="6">CBS 9802 / IAM 14324 / JCM 22182 / KY 12970</strain>
    </source>
</reference>
<dbReference type="AlphaFoldDB" id="G7DT46"/>
<dbReference type="InterPro" id="IPR036788">
    <property type="entry name" value="T_IF-3_C_sf"/>
</dbReference>
<dbReference type="HOGENOM" id="CLU_080519_0_0_1"/>
<dbReference type="STRING" id="764103.G7DT46"/>